<name>A0AAE0WS10_9PEZI</name>
<protein>
    <submittedName>
        <fullName evidence="1">Uncharacterized protein</fullName>
    </submittedName>
</protein>
<reference evidence="1" key="1">
    <citation type="submission" date="2023-07" db="EMBL/GenBank/DDBJ databases">
        <title>Black Yeasts Isolated from many extreme environments.</title>
        <authorList>
            <person name="Coleine C."/>
            <person name="Stajich J.E."/>
            <person name="Selbmann L."/>
        </authorList>
    </citation>
    <scope>NUCLEOTIDE SEQUENCE</scope>
    <source>
        <strain evidence="1">CCFEE 5485</strain>
    </source>
</reference>
<evidence type="ECO:0000313" key="2">
    <source>
        <dbReference type="Proteomes" id="UP001274830"/>
    </source>
</evidence>
<proteinExistence type="predicted"/>
<dbReference type="EMBL" id="JAUTXT010000008">
    <property type="protein sequence ID" value="KAK3676991.1"/>
    <property type="molecule type" value="Genomic_DNA"/>
</dbReference>
<evidence type="ECO:0000313" key="1">
    <source>
        <dbReference type="EMBL" id="KAK3676991.1"/>
    </source>
</evidence>
<dbReference type="AlphaFoldDB" id="A0AAE0WS10"/>
<accession>A0AAE0WS10</accession>
<dbReference type="Proteomes" id="UP001274830">
    <property type="component" value="Unassembled WGS sequence"/>
</dbReference>
<organism evidence="1 2">
    <name type="scientific">Recurvomyces mirabilis</name>
    <dbReference type="NCBI Taxonomy" id="574656"/>
    <lineage>
        <taxon>Eukaryota</taxon>
        <taxon>Fungi</taxon>
        <taxon>Dikarya</taxon>
        <taxon>Ascomycota</taxon>
        <taxon>Pezizomycotina</taxon>
        <taxon>Dothideomycetes</taxon>
        <taxon>Dothideomycetidae</taxon>
        <taxon>Mycosphaerellales</taxon>
        <taxon>Teratosphaeriaceae</taxon>
        <taxon>Recurvomyces</taxon>
    </lineage>
</organism>
<keyword evidence="2" id="KW-1185">Reference proteome</keyword>
<gene>
    <name evidence="1" type="ORF">LTR78_003196</name>
</gene>
<sequence>MPSILIRPPTFSSATAPPEWQSPTVTWLTETWHVTHSSLPMWKSKRNVRIQYTPLPPSDSSIASEHSDRIDDLVSYQSLDGDKVSTVHGIDKLADKSGDSRDSWDWRGKGLLKVASSHWEVLGYGEEDNGRKWVVTAFASTLFTPAGIDIYSQHAEGTQVETLEEVRAALSKVDDKDVKKMAADLFEIKRDGARKD</sequence>
<comment type="caution">
    <text evidence="1">The sequence shown here is derived from an EMBL/GenBank/DDBJ whole genome shotgun (WGS) entry which is preliminary data.</text>
</comment>